<accession>A0A328NF92</accession>
<evidence type="ECO:0000256" key="2">
    <source>
        <dbReference type="SAM" id="Phobius"/>
    </source>
</evidence>
<feature type="compositionally biased region" description="Pro residues" evidence="1">
    <location>
        <begin position="95"/>
        <end position="113"/>
    </location>
</feature>
<evidence type="ECO:0000256" key="1">
    <source>
        <dbReference type="SAM" id="MobiDB-lite"/>
    </source>
</evidence>
<comment type="caution">
    <text evidence="3">The sequence shown here is derived from an EMBL/GenBank/DDBJ whole genome shotgun (WGS) entry which is preliminary data.</text>
</comment>
<dbReference type="SUPFAM" id="SSF69318">
    <property type="entry name" value="Integrin alpha N-terminal domain"/>
    <property type="match status" value="1"/>
</dbReference>
<organism evidence="3 4">
    <name type="scientific">Micromonospora saelicesensis</name>
    <dbReference type="NCBI Taxonomy" id="285676"/>
    <lineage>
        <taxon>Bacteria</taxon>
        <taxon>Bacillati</taxon>
        <taxon>Actinomycetota</taxon>
        <taxon>Actinomycetes</taxon>
        <taxon>Micromonosporales</taxon>
        <taxon>Micromonosporaceae</taxon>
        <taxon>Micromonospora</taxon>
    </lineage>
</organism>
<dbReference type="AlphaFoldDB" id="A0A328NF92"/>
<evidence type="ECO:0000313" key="3">
    <source>
        <dbReference type="EMBL" id="RAO27891.1"/>
    </source>
</evidence>
<keyword evidence="2" id="KW-0472">Membrane</keyword>
<keyword evidence="2" id="KW-1133">Transmembrane helix</keyword>
<dbReference type="EMBL" id="PYAG01000039">
    <property type="protein sequence ID" value="RAO27891.1"/>
    <property type="molecule type" value="Genomic_DNA"/>
</dbReference>
<gene>
    <name evidence="3" type="ORF">PSN13_05779</name>
</gene>
<keyword evidence="2" id="KW-0812">Transmembrane</keyword>
<proteinExistence type="predicted"/>
<name>A0A328NF92_9ACTN</name>
<dbReference type="InterPro" id="IPR028994">
    <property type="entry name" value="Integrin_alpha_N"/>
</dbReference>
<reference evidence="3 4" key="1">
    <citation type="submission" date="2018-03" db="EMBL/GenBank/DDBJ databases">
        <title>Defining the species Micromonospora saelicesensis and Micromonospora noduli under the framework of genomics.</title>
        <authorList>
            <person name="Riesco R."/>
            <person name="Trujillo M.E."/>
        </authorList>
    </citation>
    <scope>NUCLEOTIDE SEQUENCE [LARGE SCALE GENOMIC DNA]</scope>
    <source>
        <strain evidence="3 4">PSN13</strain>
    </source>
</reference>
<evidence type="ECO:0000313" key="4">
    <source>
        <dbReference type="Proteomes" id="UP000249419"/>
    </source>
</evidence>
<dbReference type="Proteomes" id="UP000249419">
    <property type="component" value="Unassembled WGS sequence"/>
</dbReference>
<protein>
    <submittedName>
        <fullName evidence="3">Putative 29.3 kDa protein</fullName>
    </submittedName>
</protein>
<feature type="transmembrane region" description="Helical" evidence="2">
    <location>
        <begin position="49"/>
        <end position="69"/>
    </location>
</feature>
<feature type="compositionally biased region" description="Low complexity" evidence="1">
    <location>
        <begin position="114"/>
        <end position="136"/>
    </location>
</feature>
<sequence>MTPAEPDPGRDDVTGFMLRSYAETGHLSFTAPSANVIVGRARRRTTTKVMLSFAAVVAVIAGGVAVITGPGPDPDRDPPVIGPTPTPSVSVSPMPATPPTPATTSPSTPPGPPTRSRSTSPNGTPSGTGSAPTPVSVRGVDWANATITMTASAGDECLTGRIRFVDGRGGKSSDAPHIRIAPSYHDDRAATFGDLNGDGRDEAVVYGSCLAGPGDEDGSGQVLVVTGRSGQLVGSWVGPVAEVVNDVKVTGGRLVISSTKKYADPEVPVERTYRWTGTRYVQS</sequence>
<feature type="region of interest" description="Disordered" evidence="1">
    <location>
        <begin position="69"/>
        <end position="136"/>
    </location>
</feature>